<name>A0A4C1UN88_EUMVA</name>
<comment type="caution">
    <text evidence="2">The sequence shown here is derived from an EMBL/GenBank/DDBJ whole genome shotgun (WGS) entry which is preliminary data.</text>
</comment>
<proteinExistence type="predicted"/>
<accession>A0A4C1UN88</accession>
<keyword evidence="3" id="KW-1185">Reference proteome</keyword>
<sequence length="162" mass="18017">MAEGLRLSIRPKKTVGGCASAVSKISSRPFLLHHPIPPSTIPFTFNQLTLSFIGYPIPAQVPSDLLRNILVGVHGRVHDACSRTARAFDFLERRPPPPPPRRTLAPLPKRSAPGFVIQSVLAAPYVSRQPANTERNTSKEKRTNRLAKDLSEYEKGSRYIFH</sequence>
<evidence type="ECO:0000256" key="1">
    <source>
        <dbReference type="SAM" id="MobiDB-lite"/>
    </source>
</evidence>
<dbReference type="EMBL" id="BGZK01000200">
    <property type="protein sequence ID" value="GBP27918.1"/>
    <property type="molecule type" value="Genomic_DNA"/>
</dbReference>
<evidence type="ECO:0000313" key="2">
    <source>
        <dbReference type="EMBL" id="GBP27918.1"/>
    </source>
</evidence>
<gene>
    <name evidence="2" type="ORF">EVAR_14109_1</name>
</gene>
<dbReference type="AlphaFoldDB" id="A0A4C1UN88"/>
<feature type="region of interest" description="Disordered" evidence="1">
    <location>
        <begin position="127"/>
        <end position="149"/>
    </location>
</feature>
<feature type="compositionally biased region" description="Basic and acidic residues" evidence="1">
    <location>
        <begin position="136"/>
        <end position="149"/>
    </location>
</feature>
<dbReference type="Proteomes" id="UP000299102">
    <property type="component" value="Unassembled WGS sequence"/>
</dbReference>
<organism evidence="2 3">
    <name type="scientific">Eumeta variegata</name>
    <name type="common">Bagworm moth</name>
    <name type="synonym">Eumeta japonica</name>
    <dbReference type="NCBI Taxonomy" id="151549"/>
    <lineage>
        <taxon>Eukaryota</taxon>
        <taxon>Metazoa</taxon>
        <taxon>Ecdysozoa</taxon>
        <taxon>Arthropoda</taxon>
        <taxon>Hexapoda</taxon>
        <taxon>Insecta</taxon>
        <taxon>Pterygota</taxon>
        <taxon>Neoptera</taxon>
        <taxon>Endopterygota</taxon>
        <taxon>Lepidoptera</taxon>
        <taxon>Glossata</taxon>
        <taxon>Ditrysia</taxon>
        <taxon>Tineoidea</taxon>
        <taxon>Psychidae</taxon>
        <taxon>Oiketicinae</taxon>
        <taxon>Eumeta</taxon>
    </lineage>
</organism>
<evidence type="ECO:0000313" key="3">
    <source>
        <dbReference type="Proteomes" id="UP000299102"/>
    </source>
</evidence>
<reference evidence="2 3" key="1">
    <citation type="journal article" date="2019" name="Commun. Biol.">
        <title>The bagworm genome reveals a unique fibroin gene that provides high tensile strength.</title>
        <authorList>
            <person name="Kono N."/>
            <person name="Nakamura H."/>
            <person name="Ohtoshi R."/>
            <person name="Tomita M."/>
            <person name="Numata K."/>
            <person name="Arakawa K."/>
        </authorList>
    </citation>
    <scope>NUCLEOTIDE SEQUENCE [LARGE SCALE GENOMIC DNA]</scope>
</reference>
<protein>
    <submittedName>
        <fullName evidence="2">Uncharacterized protein</fullName>
    </submittedName>
</protein>